<dbReference type="GO" id="GO:0016042">
    <property type="term" value="P:lipid catabolic process"/>
    <property type="evidence" value="ECO:0007669"/>
    <property type="project" value="UniProtKB-UniRule"/>
</dbReference>
<reference evidence="4" key="1">
    <citation type="submission" date="2020-01" db="EMBL/GenBank/DDBJ databases">
        <title>Development of genomics and gene disruption for Polysphondylium violaceum indicates a role for the polyketide synthase stlB in stalk morphogenesis.</title>
        <authorList>
            <person name="Narita B."/>
            <person name="Kawabe Y."/>
            <person name="Kin K."/>
            <person name="Saito T."/>
            <person name="Gibbs R."/>
            <person name="Kuspa A."/>
            <person name="Muzny D."/>
            <person name="Queller D."/>
            <person name="Richards S."/>
            <person name="Strassman J."/>
            <person name="Sucgang R."/>
            <person name="Worley K."/>
            <person name="Schaap P."/>
        </authorList>
    </citation>
    <scope>NUCLEOTIDE SEQUENCE</scope>
    <source>
        <strain evidence="4">QSvi11</strain>
    </source>
</reference>
<sequence>MEDQDHTIQEGDIELSEADIEEYLQNFSVLPEHYDSFVRDNSFSLLKSRNQSGEDGLKKKKKFGLSLSGGGVRGYIEVLILLRLQDKMKKDEVLEDKSVLDLFDFVAGTSIGGINALALAHNISLDQLVTLFKERAKKIFPSGLTLNKIKNIGMIRGGKFAVGKLEKQLTEFFGTTALKDLKKPILVTACSSDHRPIIFSNEDPAHKDYLVADIGRCTSAAPTYFNPKSLSDGNSYVDGGLFANNPSALLAGMMAKKFKVSSEDIVILSLGTGNNPDLPARVIKNMGATKITTILDMIMDSTFKAVSQTMNMFLGEQYIDINPPLKQIIDLADSSKMDEMEKVVNEHSGRIDQLLDEFLELYKNEQE</sequence>
<dbReference type="InterPro" id="IPR016035">
    <property type="entry name" value="Acyl_Trfase/lysoPLipase"/>
</dbReference>
<dbReference type="InterPro" id="IPR047156">
    <property type="entry name" value="Teg/CotR/CapV-like"/>
</dbReference>
<evidence type="ECO:0000256" key="1">
    <source>
        <dbReference type="ARBA" id="ARBA00023098"/>
    </source>
</evidence>
<dbReference type="CDD" id="cd07199">
    <property type="entry name" value="Pat17_PNPLA8_PNPLA9_like"/>
    <property type="match status" value="1"/>
</dbReference>
<dbReference type="OrthoDB" id="1658288at2759"/>
<feature type="short sequence motif" description="GXSXG" evidence="2">
    <location>
        <begin position="108"/>
        <end position="112"/>
    </location>
</feature>
<evidence type="ECO:0000313" key="4">
    <source>
        <dbReference type="EMBL" id="KAF2074398.1"/>
    </source>
</evidence>
<evidence type="ECO:0000313" key="5">
    <source>
        <dbReference type="Proteomes" id="UP000695562"/>
    </source>
</evidence>
<dbReference type="SUPFAM" id="SSF52151">
    <property type="entry name" value="FabD/lysophospholipase-like"/>
    <property type="match status" value="1"/>
</dbReference>
<feature type="active site" description="Nucleophile" evidence="2">
    <location>
        <position position="110"/>
    </location>
</feature>
<dbReference type="Pfam" id="PF01734">
    <property type="entry name" value="Patatin"/>
    <property type="match status" value="1"/>
</dbReference>
<feature type="domain" description="PNPLA" evidence="3">
    <location>
        <begin position="65"/>
        <end position="251"/>
    </location>
</feature>
<dbReference type="PANTHER" id="PTHR24138">
    <property type="entry name" value="INTRACELLLAR PHOSPHOLIPASE A FAMILY"/>
    <property type="match status" value="1"/>
</dbReference>
<dbReference type="AlphaFoldDB" id="A0A8J4V0F5"/>
<gene>
    <name evidence="4" type="ORF">CYY_004294</name>
</gene>
<dbReference type="Gene3D" id="3.40.1090.10">
    <property type="entry name" value="Cytosolic phospholipase A2 catalytic domain"/>
    <property type="match status" value="1"/>
</dbReference>
<proteinExistence type="predicted"/>
<evidence type="ECO:0000259" key="3">
    <source>
        <dbReference type="PROSITE" id="PS51635"/>
    </source>
</evidence>
<keyword evidence="5" id="KW-1185">Reference proteome</keyword>
<keyword evidence="1 2" id="KW-0443">Lipid metabolism</keyword>
<dbReference type="GO" id="GO:0016787">
    <property type="term" value="F:hydrolase activity"/>
    <property type="evidence" value="ECO:0007669"/>
    <property type="project" value="UniProtKB-UniRule"/>
</dbReference>
<name>A0A8J4V0F5_9MYCE</name>
<comment type="caution">
    <text evidence="4">The sequence shown here is derived from an EMBL/GenBank/DDBJ whole genome shotgun (WGS) entry which is preliminary data.</text>
</comment>
<evidence type="ECO:0000256" key="2">
    <source>
        <dbReference type="PROSITE-ProRule" id="PRU01161"/>
    </source>
</evidence>
<organism evidence="4 5">
    <name type="scientific">Polysphondylium violaceum</name>
    <dbReference type="NCBI Taxonomy" id="133409"/>
    <lineage>
        <taxon>Eukaryota</taxon>
        <taxon>Amoebozoa</taxon>
        <taxon>Evosea</taxon>
        <taxon>Eumycetozoa</taxon>
        <taxon>Dictyostelia</taxon>
        <taxon>Dictyosteliales</taxon>
        <taxon>Dictyosteliaceae</taxon>
        <taxon>Polysphondylium</taxon>
    </lineage>
</organism>
<dbReference type="PROSITE" id="PS51635">
    <property type="entry name" value="PNPLA"/>
    <property type="match status" value="1"/>
</dbReference>
<feature type="short sequence motif" description="GXGXXG" evidence="2">
    <location>
        <begin position="69"/>
        <end position="74"/>
    </location>
</feature>
<dbReference type="PANTHER" id="PTHR24138:SF12">
    <property type="entry name" value="PATATIN FAMILY PROTEIN"/>
    <property type="match status" value="1"/>
</dbReference>
<dbReference type="InterPro" id="IPR002641">
    <property type="entry name" value="PNPLA_dom"/>
</dbReference>
<dbReference type="Proteomes" id="UP000695562">
    <property type="component" value="Unassembled WGS sequence"/>
</dbReference>
<keyword evidence="2" id="KW-0442">Lipid degradation</keyword>
<dbReference type="EMBL" id="AJWJ01000149">
    <property type="protein sequence ID" value="KAF2074398.1"/>
    <property type="molecule type" value="Genomic_DNA"/>
</dbReference>
<keyword evidence="2" id="KW-0378">Hydrolase</keyword>
<feature type="active site" description="Proton acceptor" evidence="2">
    <location>
        <position position="238"/>
    </location>
</feature>
<feature type="short sequence motif" description="DGA/G" evidence="2">
    <location>
        <begin position="238"/>
        <end position="240"/>
    </location>
</feature>
<protein>
    <recommendedName>
        <fullName evidence="3">PNPLA domain-containing protein</fullName>
    </recommendedName>
</protein>
<accession>A0A8J4V0F5</accession>